<protein>
    <submittedName>
        <fullName evidence="1">Uncharacterized protein</fullName>
    </submittedName>
</protein>
<dbReference type="EMBL" id="JBHRYA010000003">
    <property type="protein sequence ID" value="MFC3715594.1"/>
    <property type="molecule type" value="Genomic_DNA"/>
</dbReference>
<name>A0ABV7XHQ4_9GAMM</name>
<sequence length="95" mass="10422">MNLPALPDPAVFSNADHSVVTADGGALLTYDPATRAAFIYAIESRRWTIQAPIEFEMFVATAALAGYRLSDSPETKRWLECGNRSCRPVPTVVKH</sequence>
<keyword evidence="2" id="KW-1185">Reference proteome</keyword>
<gene>
    <name evidence="1" type="ORF">ACFONC_05465</name>
</gene>
<accession>A0ABV7XHQ4</accession>
<dbReference type="Proteomes" id="UP001595705">
    <property type="component" value="Unassembled WGS sequence"/>
</dbReference>
<evidence type="ECO:0000313" key="1">
    <source>
        <dbReference type="EMBL" id="MFC3715594.1"/>
    </source>
</evidence>
<comment type="caution">
    <text evidence="1">The sequence shown here is derived from an EMBL/GenBank/DDBJ whole genome shotgun (WGS) entry which is preliminary data.</text>
</comment>
<dbReference type="RefSeq" id="WP_386742699.1">
    <property type="nucleotide sequence ID" value="NZ_JBHRYA010000003.1"/>
</dbReference>
<evidence type="ECO:0000313" key="2">
    <source>
        <dbReference type="Proteomes" id="UP001595705"/>
    </source>
</evidence>
<organism evidence="1 2">
    <name type="scientific">Luteimonas soli</name>
    <dbReference type="NCBI Taxonomy" id="1648966"/>
    <lineage>
        <taxon>Bacteria</taxon>
        <taxon>Pseudomonadati</taxon>
        <taxon>Pseudomonadota</taxon>
        <taxon>Gammaproteobacteria</taxon>
        <taxon>Lysobacterales</taxon>
        <taxon>Lysobacteraceae</taxon>
        <taxon>Luteimonas</taxon>
    </lineage>
</organism>
<proteinExistence type="predicted"/>
<reference evidence="2" key="1">
    <citation type="journal article" date="2019" name="Int. J. Syst. Evol. Microbiol.">
        <title>The Global Catalogue of Microorganisms (GCM) 10K type strain sequencing project: providing services to taxonomists for standard genome sequencing and annotation.</title>
        <authorList>
            <consortium name="The Broad Institute Genomics Platform"/>
            <consortium name="The Broad Institute Genome Sequencing Center for Infectious Disease"/>
            <person name="Wu L."/>
            <person name="Ma J."/>
        </authorList>
    </citation>
    <scope>NUCLEOTIDE SEQUENCE [LARGE SCALE GENOMIC DNA]</scope>
    <source>
        <strain evidence="2">KCTC 42441</strain>
    </source>
</reference>